<feature type="domain" description="PARP-type" evidence="7">
    <location>
        <begin position="10"/>
        <end position="102"/>
    </location>
</feature>
<evidence type="ECO:0000256" key="4">
    <source>
        <dbReference type="ARBA" id="ARBA00022833"/>
    </source>
</evidence>
<dbReference type="InterPro" id="IPR036957">
    <property type="entry name" value="Znf_PARP_sf"/>
</dbReference>
<evidence type="ECO:0000256" key="3">
    <source>
        <dbReference type="ARBA" id="ARBA00022771"/>
    </source>
</evidence>
<feature type="region of interest" description="Disordered" evidence="6">
    <location>
        <begin position="129"/>
        <end position="351"/>
    </location>
</feature>
<feature type="compositionally biased region" description="Basic residues" evidence="6">
    <location>
        <begin position="215"/>
        <end position="225"/>
    </location>
</feature>
<dbReference type="STRING" id="1042311.A0A2T3YV02"/>
<evidence type="ECO:0000313" key="8">
    <source>
        <dbReference type="EMBL" id="PTB36402.1"/>
    </source>
</evidence>
<evidence type="ECO:0000259" key="7">
    <source>
        <dbReference type="SMART" id="SM01336"/>
    </source>
</evidence>
<dbReference type="GO" id="GO:0008270">
    <property type="term" value="F:zinc ion binding"/>
    <property type="evidence" value="ECO:0007669"/>
    <property type="project" value="UniProtKB-KW"/>
</dbReference>
<dbReference type="SUPFAM" id="SSF57716">
    <property type="entry name" value="Glucocorticoid receptor-like (DNA-binding domain)"/>
    <property type="match status" value="1"/>
</dbReference>
<organism evidence="8 9">
    <name type="scientific">Trichoderma asperellum (strain ATCC 204424 / CBS 433.97 / NBRC 101777)</name>
    <dbReference type="NCBI Taxonomy" id="1042311"/>
    <lineage>
        <taxon>Eukaryota</taxon>
        <taxon>Fungi</taxon>
        <taxon>Dikarya</taxon>
        <taxon>Ascomycota</taxon>
        <taxon>Pezizomycotina</taxon>
        <taxon>Sordariomycetes</taxon>
        <taxon>Hypocreomycetidae</taxon>
        <taxon>Hypocreales</taxon>
        <taxon>Hypocreaceae</taxon>
        <taxon>Trichoderma</taxon>
    </lineage>
</organism>
<dbReference type="OrthoDB" id="429950at2759"/>
<evidence type="ECO:0000256" key="1">
    <source>
        <dbReference type="ARBA" id="ARBA00004123"/>
    </source>
</evidence>
<keyword evidence="5" id="KW-0539">Nucleus</keyword>
<keyword evidence="4" id="KW-0862">Zinc</keyword>
<name>A0A2T3YV02_TRIA4</name>
<feature type="compositionally biased region" description="Basic and acidic residues" evidence="6">
    <location>
        <begin position="292"/>
        <end position="301"/>
    </location>
</feature>
<evidence type="ECO:0000256" key="5">
    <source>
        <dbReference type="ARBA" id="ARBA00023242"/>
    </source>
</evidence>
<dbReference type="GO" id="GO:0005634">
    <property type="term" value="C:nucleus"/>
    <property type="evidence" value="ECO:0007669"/>
    <property type="project" value="UniProtKB-SubCell"/>
</dbReference>
<reference evidence="8 9" key="1">
    <citation type="submission" date="2016-07" db="EMBL/GenBank/DDBJ databases">
        <title>Multiple horizontal gene transfer events from other fungi enriched the ability of initially mycotrophic Trichoderma (Ascomycota) to feed on dead plant biomass.</title>
        <authorList>
            <consortium name="DOE Joint Genome Institute"/>
            <person name="Aerts A."/>
            <person name="Atanasova L."/>
            <person name="Chenthamara K."/>
            <person name="Zhang J."/>
            <person name="Grujic M."/>
            <person name="Henrissat B."/>
            <person name="Kuo A."/>
            <person name="Salamov A."/>
            <person name="Lipzen A."/>
            <person name="Labutti K."/>
            <person name="Barry K."/>
            <person name="Miao Y."/>
            <person name="Rahimi M.J."/>
            <person name="Shen Q."/>
            <person name="Grigoriev I.V."/>
            <person name="Kubicek C.P."/>
            <person name="Druzhinina I.S."/>
        </authorList>
    </citation>
    <scope>NUCLEOTIDE SEQUENCE [LARGE SCALE GENOMIC DNA]</scope>
    <source>
        <strain evidence="8 9">CBS 433.97</strain>
    </source>
</reference>
<keyword evidence="3" id="KW-0863">Zinc-finger</keyword>
<comment type="subcellular location">
    <subcellularLocation>
        <location evidence="1">Nucleus</location>
    </subcellularLocation>
</comment>
<keyword evidence="9" id="KW-1185">Reference proteome</keyword>
<protein>
    <recommendedName>
        <fullName evidence="7">PARP-type domain-containing protein</fullName>
    </recommendedName>
</protein>
<dbReference type="GO" id="GO:0003677">
    <property type="term" value="F:DNA binding"/>
    <property type="evidence" value="ECO:0007669"/>
    <property type="project" value="InterPro"/>
</dbReference>
<feature type="compositionally biased region" description="Low complexity" evidence="6">
    <location>
        <begin position="314"/>
        <end position="325"/>
    </location>
</feature>
<dbReference type="AlphaFoldDB" id="A0A2T3YV02"/>
<dbReference type="Pfam" id="PF00645">
    <property type="entry name" value="zf-PARP"/>
    <property type="match status" value="1"/>
</dbReference>
<gene>
    <name evidence="8" type="ORF">M441DRAFT_150818</name>
</gene>
<evidence type="ECO:0000256" key="2">
    <source>
        <dbReference type="ARBA" id="ARBA00022723"/>
    </source>
</evidence>
<keyword evidence="2" id="KW-0479">Metal-binding</keyword>
<dbReference type="Gene3D" id="3.30.1740.10">
    <property type="entry name" value="Zinc finger, PARP-type"/>
    <property type="match status" value="1"/>
</dbReference>
<dbReference type="InterPro" id="IPR001510">
    <property type="entry name" value="Znf_PARP"/>
</dbReference>
<evidence type="ECO:0000313" key="9">
    <source>
        <dbReference type="Proteomes" id="UP000240493"/>
    </source>
</evidence>
<accession>A0A2T3YV02</accession>
<proteinExistence type="predicted"/>
<dbReference type="Proteomes" id="UP000240493">
    <property type="component" value="Unassembled WGS sequence"/>
</dbReference>
<sequence>MLTSLLQPLEISPNKRAGCHDTVCKKEAVKIQKGEIRFGSWVEIQEHGSWSWKHWGCVSGAQIAGLQELCGGDPDNYDFDAIDGYDELDDNEVKEKIQRCIKQGHIDPEDFNGDPEKNKLGEKGIHLTAKQKAAKEKAATEAADADEAPAGKASKRSRKKAANDDDDEPKTKKARKSKNVEADEEEPKAKSKTKGKSVDGEATEEEAEEPAKTQKLAKRGPKAKPVKSEEETVDDDDNQEKAGVAPVKAARGRKPSASKGRTEIGTPEEDEGDEKAALASATRQRKRASVSKSEDKNEEITKAAAKRGRKSSVPAAKAAPEPAQGAEDEEVKTAPKAKGRGRPRKSDVAAN</sequence>
<evidence type="ECO:0000256" key="6">
    <source>
        <dbReference type="SAM" id="MobiDB-lite"/>
    </source>
</evidence>
<dbReference type="SMART" id="SM01336">
    <property type="entry name" value="zf-PARP"/>
    <property type="match status" value="1"/>
</dbReference>
<dbReference type="EMBL" id="KZ679270">
    <property type="protein sequence ID" value="PTB36402.1"/>
    <property type="molecule type" value="Genomic_DNA"/>
</dbReference>